<name>A0ABD5EU89_9ACTN</name>
<dbReference type="PRINTS" id="PR00080">
    <property type="entry name" value="SDRFAMILY"/>
</dbReference>
<comment type="similarity">
    <text evidence="1">Belongs to the short-chain dehydrogenases/reductases (SDR) family.</text>
</comment>
<feature type="domain" description="Ketoreductase" evidence="3">
    <location>
        <begin position="7"/>
        <end position="174"/>
    </location>
</feature>
<evidence type="ECO:0000313" key="4">
    <source>
        <dbReference type="EMBL" id="MDT0438287.1"/>
    </source>
</evidence>
<dbReference type="SUPFAM" id="SSF51735">
    <property type="entry name" value="NAD(P)-binding Rossmann-fold domains"/>
    <property type="match status" value="1"/>
</dbReference>
<organism evidence="4 5">
    <name type="scientific">Streptomyces doudnae</name>
    <dbReference type="NCBI Taxonomy" id="3075536"/>
    <lineage>
        <taxon>Bacteria</taxon>
        <taxon>Bacillati</taxon>
        <taxon>Actinomycetota</taxon>
        <taxon>Actinomycetes</taxon>
        <taxon>Kitasatosporales</taxon>
        <taxon>Streptomycetaceae</taxon>
        <taxon>Streptomyces</taxon>
    </lineage>
</organism>
<evidence type="ECO:0000313" key="5">
    <source>
        <dbReference type="Proteomes" id="UP001183535"/>
    </source>
</evidence>
<dbReference type="GO" id="GO:0016491">
    <property type="term" value="F:oxidoreductase activity"/>
    <property type="evidence" value="ECO:0007669"/>
    <property type="project" value="UniProtKB-KW"/>
</dbReference>
<dbReference type="RefSeq" id="WP_093829294.1">
    <property type="nucleotide sequence ID" value="NZ_JAVRES010000016.1"/>
</dbReference>
<protein>
    <submittedName>
        <fullName evidence="4">SDR family oxidoreductase</fullName>
        <ecNumber evidence="4">1.-.-.-</ecNumber>
    </submittedName>
</protein>
<dbReference type="InterPro" id="IPR036291">
    <property type="entry name" value="NAD(P)-bd_dom_sf"/>
</dbReference>
<dbReference type="InterPro" id="IPR057326">
    <property type="entry name" value="KR_dom"/>
</dbReference>
<dbReference type="PANTHER" id="PTHR43477:SF1">
    <property type="entry name" value="DIHYDROANTICAPSIN 7-DEHYDROGENASE"/>
    <property type="match status" value="1"/>
</dbReference>
<dbReference type="EMBL" id="JAVRES010000016">
    <property type="protein sequence ID" value="MDT0438287.1"/>
    <property type="molecule type" value="Genomic_DNA"/>
</dbReference>
<accession>A0ABD5EU89</accession>
<dbReference type="AlphaFoldDB" id="A0ABD5EU89"/>
<dbReference type="PRINTS" id="PR00081">
    <property type="entry name" value="GDHRDH"/>
</dbReference>
<dbReference type="FunFam" id="3.40.50.720:FF:000084">
    <property type="entry name" value="Short-chain dehydrogenase reductase"/>
    <property type="match status" value="1"/>
</dbReference>
<dbReference type="Proteomes" id="UP001183535">
    <property type="component" value="Unassembled WGS sequence"/>
</dbReference>
<keyword evidence="2 4" id="KW-0560">Oxidoreductase</keyword>
<dbReference type="SMART" id="SM00822">
    <property type="entry name" value="PKS_KR"/>
    <property type="match status" value="1"/>
</dbReference>
<comment type="caution">
    <text evidence="4">The sequence shown here is derived from an EMBL/GenBank/DDBJ whole genome shotgun (WGS) entry which is preliminary data.</text>
</comment>
<keyword evidence="5" id="KW-1185">Reference proteome</keyword>
<dbReference type="CDD" id="cd05233">
    <property type="entry name" value="SDR_c"/>
    <property type="match status" value="1"/>
</dbReference>
<dbReference type="InterPro" id="IPR020904">
    <property type="entry name" value="Sc_DH/Rdtase_CS"/>
</dbReference>
<evidence type="ECO:0000256" key="1">
    <source>
        <dbReference type="ARBA" id="ARBA00006484"/>
    </source>
</evidence>
<dbReference type="Gene3D" id="3.40.50.720">
    <property type="entry name" value="NAD(P)-binding Rossmann-like Domain"/>
    <property type="match status" value="1"/>
</dbReference>
<sequence>MTGFENVRALVTGGASGIGAAIVARLREEGARVAVLDLNPPEGEPDAYRADVGRDDEVRAAVAAVAEAFGGIDVVVNNAGIGAQGTVADNSDEEWHRVLDVNVLGAVRVSRAALPWLRRSDCAAIVNMCSIAASAGLPQRALYGASKGALHSLTLQMAADHVREGIRVNAVSPGTAATPWVTRLLDSAPDPAAERAALDARQPHGRLVEAAEVADAVAYLASPRAGSTTGTVVEVDGGMSGLRVRS</sequence>
<reference evidence="5" key="1">
    <citation type="submission" date="2023-07" db="EMBL/GenBank/DDBJ databases">
        <title>30 novel species of actinomycetes from the DSMZ collection.</title>
        <authorList>
            <person name="Nouioui I."/>
        </authorList>
    </citation>
    <scope>NUCLEOTIDE SEQUENCE [LARGE SCALE GENOMIC DNA]</scope>
    <source>
        <strain evidence="5">DSM 41981</strain>
    </source>
</reference>
<dbReference type="Pfam" id="PF13561">
    <property type="entry name" value="adh_short_C2"/>
    <property type="match status" value="1"/>
</dbReference>
<evidence type="ECO:0000259" key="3">
    <source>
        <dbReference type="SMART" id="SM00822"/>
    </source>
</evidence>
<gene>
    <name evidence="4" type="ORF">RM877_26745</name>
</gene>
<evidence type="ECO:0000256" key="2">
    <source>
        <dbReference type="ARBA" id="ARBA00023002"/>
    </source>
</evidence>
<proteinExistence type="inferred from homology"/>
<dbReference type="EC" id="1.-.-.-" evidence="4"/>
<dbReference type="PROSITE" id="PS00061">
    <property type="entry name" value="ADH_SHORT"/>
    <property type="match status" value="1"/>
</dbReference>
<dbReference type="InterPro" id="IPR002347">
    <property type="entry name" value="SDR_fam"/>
</dbReference>
<dbReference type="PANTHER" id="PTHR43477">
    <property type="entry name" value="DIHYDROANTICAPSIN 7-DEHYDROGENASE"/>
    <property type="match status" value="1"/>
</dbReference>
<dbReference type="InterPro" id="IPR051122">
    <property type="entry name" value="SDR_DHRS6-like"/>
</dbReference>